<dbReference type="EMBL" id="BARS01040015">
    <property type="protein sequence ID" value="GAG31087.1"/>
    <property type="molecule type" value="Genomic_DNA"/>
</dbReference>
<gene>
    <name evidence="1" type="ORF">S01H1_61059</name>
</gene>
<comment type="caution">
    <text evidence="1">The sequence shown here is derived from an EMBL/GenBank/DDBJ whole genome shotgun (WGS) entry which is preliminary data.</text>
</comment>
<organism evidence="1">
    <name type="scientific">marine sediment metagenome</name>
    <dbReference type="NCBI Taxonomy" id="412755"/>
    <lineage>
        <taxon>unclassified sequences</taxon>
        <taxon>metagenomes</taxon>
        <taxon>ecological metagenomes</taxon>
    </lineage>
</organism>
<name>X0X6S5_9ZZZZ</name>
<protein>
    <submittedName>
        <fullName evidence="1">Uncharacterized protein</fullName>
    </submittedName>
</protein>
<sequence length="192" mass="20788">MYGVNHPPSAHYHSIISSANVSTVAAMATVCVTDHWIYSQRWRMAASKLSTIISVDPFGVARARAPQEATCEIVRDKRCAGTTMAQPLYDYSLLVVDTNDHIRSQPLQVNACVDIAISSNHLANQTFHRINPVGERHAHVYLGPCSMLGEADSIGSPPLEIFQVAATGHGLTATALAGTAVREVPRNRLLKC</sequence>
<accession>X0X6S5</accession>
<reference evidence="1" key="1">
    <citation type="journal article" date="2014" name="Front. Microbiol.">
        <title>High frequency of phylogenetically diverse reductive dehalogenase-homologous genes in deep subseafloor sedimentary metagenomes.</title>
        <authorList>
            <person name="Kawai M."/>
            <person name="Futagami T."/>
            <person name="Toyoda A."/>
            <person name="Takaki Y."/>
            <person name="Nishi S."/>
            <person name="Hori S."/>
            <person name="Arai W."/>
            <person name="Tsubouchi T."/>
            <person name="Morono Y."/>
            <person name="Uchiyama I."/>
            <person name="Ito T."/>
            <person name="Fujiyama A."/>
            <person name="Inagaki F."/>
            <person name="Takami H."/>
        </authorList>
    </citation>
    <scope>NUCLEOTIDE SEQUENCE</scope>
    <source>
        <strain evidence="1">Expedition CK06-06</strain>
    </source>
</reference>
<feature type="non-terminal residue" evidence="1">
    <location>
        <position position="192"/>
    </location>
</feature>
<evidence type="ECO:0000313" key="1">
    <source>
        <dbReference type="EMBL" id="GAG31087.1"/>
    </source>
</evidence>
<dbReference type="AlphaFoldDB" id="X0X6S5"/>
<proteinExistence type="predicted"/>